<dbReference type="Pfam" id="PF05147">
    <property type="entry name" value="LANC_like"/>
    <property type="match status" value="1"/>
</dbReference>
<dbReference type="PRINTS" id="PR01951">
    <property type="entry name" value="LANCEUKARYTE"/>
</dbReference>
<dbReference type="PRINTS" id="PR01950">
    <property type="entry name" value="LANCSUPER"/>
</dbReference>
<dbReference type="OMA" id="YQEGCGE"/>
<evidence type="ECO:0000313" key="4">
    <source>
        <dbReference type="RefSeq" id="XP_022094858.1"/>
    </source>
</evidence>
<dbReference type="OrthoDB" id="10257263at2759"/>
<dbReference type="FunFam" id="1.50.10.10:FF:000012">
    <property type="entry name" value="LanC-like protein 3"/>
    <property type="match status" value="1"/>
</dbReference>
<dbReference type="SMART" id="SM01260">
    <property type="entry name" value="LANC_like"/>
    <property type="match status" value="1"/>
</dbReference>
<dbReference type="GeneID" id="110981543"/>
<protein>
    <submittedName>
        <fullName evidence="4">LanC-like protein 3</fullName>
    </submittedName>
</protein>
<evidence type="ECO:0000256" key="2">
    <source>
        <dbReference type="PIRSR" id="PIRSR607822-1"/>
    </source>
</evidence>
<dbReference type="InterPro" id="IPR007822">
    <property type="entry name" value="LANC-like"/>
</dbReference>
<feature type="binding site" evidence="2">
    <location>
        <position position="342"/>
    </location>
    <ligand>
        <name>Zn(2+)</name>
        <dbReference type="ChEBI" id="CHEBI:29105"/>
    </ligand>
</feature>
<dbReference type="KEGG" id="aplc:110981543"/>
<dbReference type="RefSeq" id="XP_022094858.1">
    <property type="nucleotide sequence ID" value="XM_022239166.1"/>
</dbReference>
<proteinExistence type="inferred from homology"/>
<dbReference type="GO" id="GO:0005886">
    <property type="term" value="C:plasma membrane"/>
    <property type="evidence" value="ECO:0007669"/>
    <property type="project" value="TreeGrafter"/>
</dbReference>
<feature type="binding site" evidence="2">
    <location>
        <position position="343"/>
    </location>
    <ligand>
        <name>Zn(2+)</name>
        <dbReference type="ChEBI" id="CHEBI:29105"/>
    </ligand>
</feature>
<dbReference type="Gene3D" id="1.50.10.10">
    <property type="match status" value="1"/>
</dbReference>
<dbReference type="GO" id="GO:0046872">
    <property type="term" value="F:metal ion binding"/>
    <property type="evidence" value="ECO:0007669"/>
    <property type="project" value="UniProtKB-KW"/>
</dbReference>
<accession>A0A8B7YNK7</accession>
<feature type="binding site" evidence="2">
    <location>
        <position position="296"/>
    </location>
    <ligand>
        <name>Zn(2+)</name>
        <dbReference type="ChEBI" id="CHEBI:29105"/>
    </ligand>
</feature>
<dbReference type="GO" id="GO:0005975">
    <property type="term" value="P:carbohydrate metabolic process"/>
    <property type="evidence" value="ECO:0007669"/>
    <property type="project" value="InterPro"/>
</dbReference>
<dbReference type="PANTHER" id="PTHR12736:SF7">
    <property type="entry name" value="LANC-LIKE PROTEIN 3"/>
    <property type="match status" value="1"/>
</dbReference>
<evidence type="ECO:0000256" key="1">
    <source>
        <dbReference type="ARBA" id="ARBA00007179"/>
    </source>
</evidence>
<dbReference type="SUPFAM" id="SSF158745">
    <property type="entry name" value="LanC-like"/>
    <property type="match status" value="1"/>
</dbReference>
<dbReference type="AlphaFoldDB" id="A0A8B7YNK7"/>
<sequence length="421" mass="46235">MRYFTNRLPDYTAGSPVDIPHAQLRGRVASIVDAVVKHVQPRHLQNCQGGLYVGAAGIAYALWYITQTDQFPKEALRYQGLCKQYLVGSVEYEKSNKIKREAGASFLCGACGVDAVGALYYHTSSSQSEGSSSHAAAQFLESYASFAKICTPMNFLGPCGSDELLVGRAGYLCGVQLLAQKLGKQVLSQETTNSLCEVVVESGRSYSKRHQSPSPLMYAYYDTEYLGAAHGLSGILQVLLGFPNFVKSDFSASKDIRDSVDFLVKCQASHGGNIPSALHKCGARTRPAKHELVHWCHGAPGVIYLFAKAYLTWKDDAYLQACLKCGEVTWEKGLLKKGPGICHGVAGSGYVFLLLYRLTGDKKHLHRALQFAAFLEEEQFRREARVPDSPYSLYEGLAGTACFLADLLQPEKAEFPFFNVF</sequence>
<organism evidence="3 4">
    <name type="scientific">Acanthaster planci</name>
    <name type="common">Crown-of-thorns starfish</name>
    <dbReference type="NCBI Taxonomy" id="133434"/>
    <lineage>
        <taxon>Eukaryota</taxon>
        <taxon>Metazoa</taxon>
        <taxon>Echinodermata</taxon>
        <taxon>Eleutherozoa</taxon>
        <taxon>Asterozoa</taxon>
        <taxon>Asteroidea</taxon>
        <taxon>Valvatacea</taxon>
        <taxon>Valvatida</taxon>
        <taxon>Acanthasteridae</taxon>
        <taxon>Acanthaster</taxon>
    </lineage>
</organism>
<dbReference type="GO" id="GO:0031179">
    <property type="term" value="P:peptide modification"/>
    <property type="evidence" value="ECO:0007669"/>
    <property type="project" value="InterPro"/>
</dbReference>
<reference evidence="4" key="1">
    <citation type="submission" date="2025-08" db="UniProtKB">
        <authorList>
            <consortium name="RefSeq"/>
        </authorList>
    </citation>
    <scope>IDENTIFICATION</scope>
</reference>
<dbReference type="Proteomes" id="UP000694845">
    <property type="component" value="Unplaced"/>
</dbReference>
<keyword evidence="3" id="KW-1185">Reference proteome</keyword>
<gene>
    <name evidence="4" type="primary">LOC110981543</name>
</gene>
<dbReference type="CDD" id="cd04794">
    <property type="entry name" value="euk_LANCL"/>
    <property type="match status" value="1"/>
</dbReference>
<keyword evidence="2" id="KW-0862">Zinc</keyword>
<keyword evidence="2" id="KW-0479">Metal-binding</keyword>
<evidence type="ECO:0000313" key="3">
    <source>
        <dbReference type="Proteomes" id="UP000694845"/>
    </source>
</evidence>
<dbReference type="PANTHER" id="PTHR12736">
    <property type="entry name" value="LANC-LIKE PROTEIN"/>
    <property type="match status" value="1"/>
</dbReference>
<comment type="similarity">
    <text evidence="1">Belongs to the LanC-like protein family.</text>
</comment>
<dbReference type="InterPro" id="IPR020464">
    <property type="entry name" value="LanC-like_prot_euk"/>
</dbReference>
<name>A0A8B7YNK7_ACAPL</name>
<dbReference type="InterPro" id="IPR012341">
    <property type="entry name" value="6hp_glycosidase-like_sf"/>
</dbReference>